<dbReference type="Gene3D" id="1.10.10.10">
    <property type="entry name" value="Winged helix-like DNA-binding domain superfamily/Winged helix DNA-binding domain"/>
    <property type="match status" value="1"/>
</dbReference>
<evidence type="ECO:0000313" key="7">
    <source>
        <dbReference type="Proteomes" id="UP001157109"/>
    </source>
</evidence>
<evidence type="ECO:0000259" key="4">
    <source>
        <dbReference type="PROSITE" id="PS51077"/>
    </source>
</evidence>
<dbReference type="NCBIfam" id="TIGR02431">
    <property type="entry name" value="pcaR_pcaU"/>
    <property type="match status" value="1"/>
</dbReference>
<dbReference type="Proteomes" id="UP001157109">
    <property type="component" value="Unassembled WGS sequence"/>
</dbReference>
<accession>A0ABQ6HQ76</accession>
<dbReference type="EMBL" id="BSUJ01000001">
    <property type="protein sequence ID" value="GMA20608.1"/>
    <property type="molecule type" value="Genomic_DNA"/>
</dbReference>
<keyword evidence="7" id="KW-1185">Reference proteome</keyword>
<dbReference type="InterPro" id="IPR014757">
    <property type="entry name" value="Tscrpt_reg_IclR_C"/>
</dbReference>
<dbReference type="RefSeq" id="WP_241444090.1">
    <property type="nucleotide sequence ID" value="NZ_BSUJ01000001.1"/>
</dbReference>
<dbReference type="Pfam" id="PF09339">
    <property type="entry name" value="HTH_IclR"/>
    <property type="match status" value="1"/>
</dbReference>
<dbReference type="SMART" id="SM00346">
    <property type="entry name" value="HTH_ICLR"/>
    <property type="match status" value="1"/>
</dbReference>
<dbReference type="InterPro" id="IPR012794">
    <property type="entry name" value="PcaR_PcaU"/>
</dbReference>
<keyword evidence="2" id="KW-0238">DNA-binding</keyword>
<dbReference type="PANTHER" id="PTHR30136">
    <property type="entry name" value="HELIX-TURN-HELIX TRANSCRIPTIONAL REGULATOR, ICLR FAMILY"/>
    <property type="match status" value="1"/>
</dbReference>
<name>A0ABQ6HQ76_9MICO</name>
<comment type="caution">
    <text evidence="6">The sequence shown here is derived from an EMBL/GenBank/DDBJ whole genome shotgun (WGS) entry which is preliminary data.</text>
</comment>
<dbReference type="SUPFAM" id="SSF55781">
    <property type="entry name" value="GAF domain-like"/>
    <property type="match status" value="1"/>
</dbReference>
<keyword evidence="1" id="KW-0805">Transcription regulation</keyword>
<sequence length="264" mass="28246">MAAQGIPTTPEPGDGYVQSLARGLAVLRAFDSEHPELSLSDVGRRTGLTRATARRLLLTLVELGYVRFDGKLFSLAPAVLELGYAYLSSQRLPELARPRLEDLSARLLESTSLAVLDGTDIVYVARVARRRIMTVDIHVGTRFPAYATSMGRVLLAGLTPAELDDYFRTAALSALTVQTIHDESALRELLDQVRRDGYVIVDQELEPGLRSMAAPVVDAAGRTVAAVNVSTNVADPAAGDLINSLAALRATAAALSTDLRVAGH</sequence>
<dbReference type="Pfam" id="PF01614">
    <property type="entry name" value="IclR_C"/>
    <property type="match status" value="1"/>
</dbReference>
<dbReference type="Gene3D" id="3.30.450.40">
    <property type="match status" value="1"/>
</dbReference>
<dbReference type="InterPro" id="IPR050707">
    <property type="entry name" value="HTH_MetabolicPath_Reg"/>
</dbReference>
<dbReference type="PROSITE" id="PS51078">
    <property type="entry name" value="ICLR_ED"/>
    <property type="match status" value="1"/>
</dbReference>
<protein>
    <submittedName>
        <fullName evidence="6">IclR family transcriptional regulator</fullName>
    </submittedName>
</protein>
<feature type="domain" description="HTH iclR-type" evidence="4">
    <location>
        <begin position="17"/>
        <end position="77"/>
    </location>
</feature>
<dbReference type="PROSITE" id="PS51077">
    <property type="entry name" value="HTH_ICLR"/>
    <property type="match status" value="1"/>
</dbReference>
<dbReference type="InterPro" id="IPR005471">
    <property type="entry name" value="Tscrpt_reg_IclR_N"/>
</dbReference>
<gene>
    <name evidence="6" type="primary">pcaR</name>
    <name evidence="6" type="ORF">GCM10025862_26290</name>
</gene>
<evidence type="ECO:0000313" key="6">
    <source>
        <dbReference type="EMBL" id="GMA20608.1"/>
    </source>
</evidence>
<evidence type="ECO:0000256" key="3">
    <source>
        <dbReference type="ARBA" id="ARBA00023163"/>
    </source>
</evidence>
<reference evidence="7" key="1">
    <citation type="journal article" date="2019" name="Int. J. Syst. Evol. Microbiol.">
        <title>The Global Catalogue of Microorganisms (GCM) 10K type strain sequencing project: providing services to taxonomists for standard genome sequencing and annotation.</title>
        <authorList>
            <consortium name="The Broad Institute Genomics Platform"/>
            <consortium name="The Broad Institute Genome Sequencing Center for Infectious Disease"/>
            <person name="Wu L."/>
            <person name="Ma J."/>
        </authorList>
    </citation>
    <scope>NUCLEOTIDE SEQUENCE [LARGE SCALE GENOMIC DNA]</scope>
    <source>
        <strain evidence="7">NBRC 105830</strain>
    </source>
</reference>
<dbReference type="InterPro" id="IPR036390">
    <property type="entry name" value="WH_DNA-bd_sf"/>
</dbReference>
<dbReference type="SUPFAM" id="SSF46785">
    <property type="entry name" value="Winged helix' DNA-binding domain"/>
    <property type="match status" value="1"/>
</dbReference>
<evidence type="ECO:0000259" key="5">
    <source>
        <dbReference type="PROSITE" id="PS51078"/>
    </source>
</evidence>
<evidence type="ECO:0000256" key="2">
    <source>
        <dbReference type="ARBA" id="ARBA00023125"/>
    </source>
</evidence>
<dbReference type="PANTHER" id="PTHR30136:SF34">
    <property type="entry name" value="TRANSCRIPTIONAL REGULATOR"/>
    <property type="match status" value="1"/>
</dbReference>
<proteinExistence type="predicted"/>
<organism evidence="6 7">
    <name type="scientific">Arsenicicoccus piscis</name>
    <dbReference type="NCBI Taxonomy" id="673954"/>
    <lineage>
        <taxon>Bacteria</taxon>
        <taxon>Bacillati</taxon>
        <taxon>Actinomycetota</taxon>
        <taxon>Actinomycetes</taxon>
        <taxon>Micrococcales</taxon>
        <taxon>Intrasporangiaceae</taxon>
        <taxon>Arsenicicoccus</taxon>
    </lineage>
</organism>
<dbReference type="InterPro" id="IPR036388">
    <property type="entry name" value="WH-like_DNA-bd_sf"/>
</dbReference>
<evidence type="ECO:0000256" key="1">
    <source>
        <dbReference type="ARBA" id="ARBA00023015"/>
    </source>
</evidence>
<dbReference type="InterPro" id="IPR029016">
    <property type="entry name" value="GAF-like_dom_sf"/>
</dbReference>
<feature type="domain" description="IclR-ED" evidence="5">
    <location>
        <begin position="78"/>
        <end position="261"/>
    </location>
</feature>
<keyword evidence="3" id="KW-0804">Transcription</keyword>